<keyword evidence="10" id="KW-1185">Reference proteome</keyword>
<comment type="caution">
    <text evidence="9">The sequence shown here is derived from an EMBL/GenBank/DDBJ whole genome shotgun (WGS) entry which is preliminary data.</text>
</comment>
<dbReference type="Pfam" id="PF00528">
    <property type="entry name" value="BPD_transp_1"/>
    <property type="match status" value="1"/>
</dbReference>
<name>A0ABT9TLF3_PAENI</name>
<sequence>MTTAVKSRAPRMHGSGIAADRILLRLVVPAVLVGIWWALSAGPGTGLFIASPWAALVRAGDEFLSPDISSFFLGEATFQHLIPSLARAMAGLALATAAGVAAGIALGSVPVLASLFQPLIHLGRSLPSPALLGVFFLLFGTGDSPKIFLIAFGVVWPILFNTIDGVNSIGHQRLQAAAVFKIRPLDVLFNVILPGASPKIFAGVRTSLSLSLIIMIISELQKSKNGLGYLLLTTQRTFDYTNFWAILIVLGLLGVALNVLFHIVERRALSWHRGATQQHD</sequence>
<feature type="domain" description="ABC transmembrane type-1" evidence="8">
    <location>
        <begin position="81"/>
        <end position="265"/>
    </location>
</feature>
<feature type="transmembrane region" description="Helical" evidence="7">
    <location>
        <begin position="88"/>
        <end position="113"/>
    </location>
</feature>
<evidence type="ECO:0000256" key="5">
    <source>
        <dbReference type="ARBA" id="ARBA00022989"/>
    </source>
</evidence>
<dbReference type="PANTHER" id="PTHR30151">
    <property type="entry name" value="ALKANE SULFONATE ABC TRANSPORTER-RELATED, MEMBRANE SUBUNIT"/>
    <property type="match status" value="1"/>
</dbReference>
<keyword evidence="3" id="KW-1003">Cell membrane</keyword>
<feature type="transmembrane region" description="Helical" evidence="7">
    <location>
        <begin position="243"/>
        <end position="264"/>
    </location>
</feature>
<dbReference type="RefSeq" id="WP_082924642.1">
    <property type="nucleotide sequence ID" value="NZ_BDDW01000005.1"/>
</dbReference>
<dbReference type="InterPro" id="IPR000515">
    <property type="entry name" value="MetI-like"/>
</dbReference>
<keyword evidence="2 7" id="KW-0813">Transport</keyword>
<dbReference type="Proteomes" id="UP001244563">
    <property type="component" value="Unassembled WGS sequence"/>
</dbReference>
<proteinExistence type="inferred from homology"/>
<evidence type="ECO:0000256" key="6">
    <source>
        <dbReference type="ARBA" id="ARBA00023136"/>
    </source>
</evidence>
<keyword evidence="5 7" id="KW-1133">Transmembrane helix</keyword>
<feature type="transmembrane region" description="Helical" evidence="7">
    <location>
        <begin position="125"/>
        <end position="141"/>
    </location>
</feature>
<dbReference type="InterPro" id="IPR035906">
    <property type="entry name" value="MetI-like_sf"/>
</dbReference>
<evidence type="ECO:0000256" key="1">
    <source>
        <dbReference type="ARBA" id="ARBA00004651"/>
    </source>
</evidence>
<accession>A0ABT9TLF3</accession>
<reference evidence="9 10" key="1">
    <citation type="submission" date="2023-07" db="EMBL/GenBank/DDBJ databases">
        <title>Sorghum-associated microbial communities from plants grown in Nebraska, USA.</title>
        <authorList>
            <person name="Schachtman D."/>
        </authorList>
    </citation>
    <scope>NUCLEOTIDE SEQUENCE [LARGE SCALE GENOMIC DNA]</scope>
    <source>
        <strain evidence="9 10">CC523</strain>
    </source>
</reference>
<gene>
    <name evidence="9" type="ORF">J2T10_002140</name>
</gene>
<evidence type="ECO:0000313" key="10">
    <source>
        <dbReference type="Proteomes" id="UP001244563"/>
    </source>
</evidence>
<comment type="similarity">
    <text evidence="7">Belongs to the binding-protein-dependent transport system permease family.</text>
</comment>
<dbReference type="Gene3D" id="1.10.3720.10">
    <property type="entry name" value="MetI-like"/>
    <property type="match status" value="1"/>
</dbReference>
<evidence type="ECO:0000256" key="3">
    <source>
        <dbReference type="ARBA" id="ARBA00022475"/>
    </source>
</evidence>
<feature type="transmembrane region" description="Helical" evidence="7">
    <location>
        <begin position="21"/>
        <end position="39"/>
    </location>
</feature>
<feature type="transmembrane region" description="Helical" evidence="7">
    <location>
        <begin position="147"/>
        <end position="166"/>
    </location>
</feature>
<dbReference type="PANTHER" id="PTHR30151:SF0">
    <property type="entry name" value="ABC TRANSPORTER PERMEASE PROTEIN MJ0413-RELATED"/>
    <property type="match status" value="1"/>
</dbReference>
<comment type="subcellular location">
    <subcellularLocation>
        <location evidence="1 7">Cell membrane</location>
        <topology evidence="1 7">Multi-pass membrane protein</topology>
    </subcellularLocation>
</comment>
<evidence type="ECO:0000259" key="8">
    <source>
        <dbReference type="PROSITE" id="PS50928"/>
    </source>
</evidence>
<keyword evidence="4 7" id="KW-0812">Transmembrane</keyword>
<evidence type="ECO:0000256" key="7">
    <source>
        <dbReference type="RuleBase" id="RU363032"/>
    </source>
</evidence>
<evidence type="ECO:0000256" key="4">
    <source>
        <dbReference type="ARBA" id="ARBA00022692"/>
    </source>
</evidence>
<evidence type="ECO:0000313" key="9">
    <source>
        <dbReference type="EMBL" id="MDQ0102487.1"/>
    </source>
</evidence>
<dbReference type="EMBL" id="JAUSSW010000005">
    <property type="protein sequence ID" value="MDQ0102487.1"/>
    <property type="molecule type" value="Genomic_DNA"/>
</dbReference>
<protein>
    <submittedName>
        <fullName evidence="9">ABC-type nitrate/sulfonate/bicarbonate transport system permease component</fullName>
    </submittedName>
</protein>
<dbReference type="SUPFAM" id="SSF161098">
    <property type="entry name" value="MetI-like"/>
    <property type="match status" value="1"/>
</dbReference>
<dbReference type="PROSITE" id="PS50928">
    <property type="entry name" value="ABC_TM1"/>
    <property type="match status" value="1"/>
</dbReference>
<keyword evidence="6 7" id="KW-0472">Membrane</keyword>
<organism evidence="9 10">
    <name type="scientific">Paenarthrobacter nicotinovorans</name>
    <name type="common">Arthrobacter nicotinovorans</name>
    <dbReference type="NCBI Taxonomy" id="29320"/>
    <lineage>
        <taxon>Bacteria</taxon>
        <taxon>Bacillati</taxon>
        <taxon>Actinomycetota</taxon>
        <taxon>Actinomycetes</taxon>
        <taxon>Micrococcales</taxon>
        <taxon>Micrococcaceae</taxon>
        <taxon>Paenarthrobacter</taxon>
    </lineage>
</organism>
<evidence type="ECO:0000256" key="2">
    <source>
        <dbReference type="ARBA" id="ARBA00022448"/>
    </source>
</evidence>